<name>U4KM90_9MOLU</name>
<gene>
    <name evidence="2" type="ORF">BN85301050</name>
</gene>
<evidence type="ECO:0000313" key="2">
    <source>
        <dbReference type="EMBL" id="CCV65126.1"/>
    </source>
</evidence>
<dbReference type="NCBIfam" id="NF033611">
    <property type="entry name" value="SAVED"/>
    <property type="match status" value="1"/>
</dbReference>
<evidence type="ECO:0000313" key="3">
    <source>
        <dbReference type="Proteomes" id="UP000032737"/>
    </source>
</evidence>
<dbReference type="InterPro" id="IPR040836">
    <property type="entry name" value="SAVED"/>
</dbReference>
<dbReference type="EMBL" id="FO681348">
    <property type="protein sequence ID" value="CCV65126.1"/>
    <property type="molecule type" value="Genomic_DNA"/>
</dbReference>
<feature type="domain" description="SMODS-associated and fused to various effectors" evidence="1">
    <location>
        <begin position="93"/>
        <end position="265"/>
    </location>
</feature>
<evidence type="ECO:0000259" key="1">
    <source>
        <dbReference type="Pfam" id="PF18145"/>
    </source>
</evidence>
<dbReference type="KEGG" id="abra:BN85301050"/>
<accession>U4KM90</accession>
<dbReference type="HOGENOM" id="CLU_1021662_0_0_14"/>
<reference evidence="2 3" key="1">
    <citation type="journal article" date="2013" name="J. Mol. Microbiol. Biotechnol.">
        <title>Analysis of the Complete Genomes of Acholeplasma brassicae , A. palmae and A. laidlawii and Their Comparison to the Obligate Parasites from ' Candidatus Phytoplasma'.</title>
        <authorList>
            <person name="Kube M."/>
            <person name="Siewert C."/>
            <person name="Migdoll A.M."/>
            <person name="Duduk B."/>
            <person name="Holz S."/>
            <person name="Rabus R."/>
            <person name="Seemuller E."/>
            <person name="Mitrovic J."/>
            <person name="Muller I."/>
            <person name="Buttner C."/>
            <person name="Reinhardt R."/>
        </authorList>
    </citation>
    <scope>NUCLEOTIDE SEQUENCE [LARGE SCALE GENOMIC DNA]</scope>
    <source>
        <strain evidence="3">0502</strain>
    </source>
</reference>
<organism evidence="2 3">
    <name type="scientific">Acholeplasma brassicae</name>
    <dbReference type="NCBI Taxonomy" id="61635"/>
    <lineage>
        <taxon>Bacteria</taxon>
        <taxon>Bacillati</taxon>
        <taxon>Mycoplasmatota</taxon>
        <taxon>Mollicutes</taxon>
        <taxon>Acholeplasmatales</taxon>
        <taxon>Acholeplasmataceae</taxon>
        <taxon>Acholeplasma</taxon>
    </lineage>
</organism>
<proteinExistence type="predicted"/>
<dbReference type="Proteomes" id="UP000032737">
    <property type="component" value="Chromosome"/>
</dbReference>
<dbReference type="Pfam" id="PF18145">
    <property type="entry name" value="SAVED"/>
    <property type="match status" value="1"/>
</dbReference>
<protein>
    <submittedName>
        <fullName evidence="2">Putative 2-methylthioadenine synthetase</fullName>
    </submittedName>
</protein>
<dbReference type="STRING" id="61635.BN85301050"/>
<dbReference type="AlphaFoldDB" id="U4KM90"/>
<sequence length="272" mass="32031">MKICIIFAELVLNIFSFIDLVDKYKSRFVVRYSSKNKNIIYINSNKKPVDEQKIFEKIQNNKIVLTNINLHSDPYKHLNKMKKIQLTLIKRRYNSPIYYTGFSSVPFSILDGHTIGDTEKIRFIEYNRNRNDYYLIEYESNQCSRLVVEYPSTKNTSEAALIISLSYKIVIDSVSSRIGIIDKYYINDNYSGIDYVFSYELLDDLYTKVKKTLNDIKEKGYKKIHLFSASRQSQSFVIGQAINKYDVLVYAYEMIIDKYTWKLNIQNGEISE</sequence>
<keyword evidence="3" id="KW-1185">Reference proteome</keyword>
<dbReference type="RefSeq" id="WP_030003995.1">
    <property type="nucleotide sequence ID" value="NC_022549.1"/>
</dbReference>